<name>A0A371HSA1_MUCPR</name>
<gene>
    <name evidence="2" type="ORF">CR513_10466</name>
</gene>
<dbReference type="Proteomes" id="UP000257109">
    <property type="component" value="Unassembled WGS sequence"/>
</dbReference>
<reference evidence="2" key="1">
    <citation type="submission" date="2018-05" db="EMBL/GenBank/DDBJ databases">
        <title>Draft genome of Mucuna pruriens seed.</title>
        <authorList>
            <person name="Nnadi N.E."/>
            <person name="Vos R."/>
            <person name="Hasami M.H."/>
            <person name="Devisetty U.K."/>
            <person name="Aguiy J.C."/>
        </authorList>
    </citation>
    <scope>NUCLEOTIDE SEQUENCE [LARGE SCALE GENOMIC DNA]</scope>
    <source>
        <strain evidence="2">JCA_2017</strain>
    </source>
</reference>
<dbReference type="OrthoDB" id="1934793at2759"/>
<comment type="caution">
    <text evidence="2">The sequence shown here is derived from an EMBL/GenBank/DDBJ whole genome shotgun (WGS) entry which is preliminary data.</text>
</comment>
<dbReference type="PANTHER" id="PTHR48475">
    <property type="entry name" value="RIBONUCLEASE H"/>
    <property type="match status" value="1"/>
</dbReference>
<accession>A0A371HSA1</accession>
<dbReference type="InterPro" id="IPR043502">
    <property type="entry name" value="DNA/RNA_pol_sf"/>
</dbReference>
<feature type="domain" description="Reverse transcriptase/retrotransposon-derived protein RNase H-like" evidence="1">
    <location>
        <begin position="2"/>
        <end position="83"/>
    </location>
</feature>
<proteinExistence type="predicted"/>
<evidence type="ECO:0000313" key="2">
    <source>
        <dbReference type="EMBL" id="RDY05680.1"/>
    </source>
</evidence>
<dbReference type="Pfam" id="PF17919">
    <property type="entry name" value="RT_RNaseH_2"/>
    <property type="match status" value="1"/>
</dbReference>
<dbReference type="EMBL" id="QJKJ01001834">
    <property type="protein sequence ID" value="RDY05680.1"/>
    <property type="molecule type" value="Genomic_DNA"/>
</dbReference>
<keyword evidence="3" id="KW-1185">Reference proteome</keyword>
<protein>
    <recommendedName>
        <fullName evidence="1">Reverse transcriptase/retrotransposon-derived protein RNase H-like domain-containing protein</fullName>
    </recommendedName>
</protein>
<dbReference type="AlphaFoldDB" id="A0A371HSA1"/>
<evidence type="ECO:0000259" key="1">
    <source>
        <dbReference type="Pfam" id="PF17919"/>
    </source>
</evidence>
<evidence type="ECO:0000313" key="3">
    <source>
        <dbReference type="Proteomes" id="UP000257109"/>
    </source>
</evidence>
<sequence>MLASPPILVKPIEGNPILICLSVFNNTISAAIVQEVKKDRCSTYFISKTLQGAETRYQNIEKAALVLIVMARRLRSFEKRRHIKAEVLVDFINKLTST</sequence>
<feature type="non-terminal residue" evidence="2">
    <location>
        <position position="1"/>
    </location>
</feature>
<dbReference type="InterPro" id="IPR041577">
    <property type="entry name" value="RT_RNaseH_2"/>
</dbReference>
<dbReference type="SUPFAM" id="SSF56672">
    <property type="entry name" value="DNA/RNA polymerases"/>
    <property type="match status" value="1"/>
</dbReference>
<organism evidence="2 3">
    <name type="scientific">Mucuna pruriens</name>
    <name type="common">Velvet bean</name>
    <name type="synonym">Dolichos pruriens</name>
    <dbReference type="NCBI Taxonomy" id="157652"/>
    <lineage>
        <taxon>Eukaryota</taxon>
        <taxon>Viridiplantae</taxon>
        <taxon>Streptophyta</taxon>
        <taxon>Embryophyta</taxon>
        <taxon>Tracheophyta</taxon>
        <taxon>Spermatophyta</taxon>
        <taxon>Magnoliopsida</taxon>
        <taxon>eudicotyledons</taxon>
        <taxon>Gunneridae</taxon>
        <taxon>Pentapetalae</taxon>
        <taxon>rosids</taxon>
        <taxon>fabids</taxon>
        <taxon>Fabales</taxon>
        <taxon>Fabaceae</taxon>
        <taxon>Papilionoideae</taxon>
        <taxon>50 kb inversion clade</taxon>
        <taxon>NPAAA clade</taxon>
        <taxon>indigoferoid/millettioid clade</taxon>
        <taxon>Phaseoleae</taxon>
        <taxon>Mucuna</taxon>
    </lineage>
</organism>
<dbReference type="PANTHER" id="PTHR48475:SF1">
    <property type="entry name" value="RNASE H TYPE-1 DOMAIN-CONTAINING PROTEIN"/>
    <property type="match status" value="1"/>
</dbReference>